<evidence type="ECO:0000313" key="2">
    <source>
        <dbReference type="EMBL" id="KAF2904872.1"/>
    </source>
</evidence>
<evidence type="ECO:0000313" key="3">
    <source>
        <dbReference type="Proteomes" id="UP000801492"/>
    </source>
</evidence>
<reference evidence="2" key="1">
    <citation type="submission" date="2019-08" db="EMBL/GenBank/DDBJ databases">
        <title>The genome of the North American firefly Photinus pyralis.</title>
        <authorList>
            <consortium name="Photinus pyralis genome working group"/>
            <person name="Fallon T.R."/>
            <person name="Sander Lower S.E."/>
            <person name="Weng J.-K."/>
        </authorList>
    </citation>
    <scope>NUCLEOTIDE SEQUENCE</scope>
    <source>
        <strain evidence="2">TRF0915ILg1</strain>
        <tissue evidence="2">Whole body</tissue>
    </source>
</reference>
<keyword evidence="1" id="KW-0732">Signal</keyword>
<dbReference type="GO" id="GO:0008081">
    <property type="term" value="F:phosphoric diester hydrolase activity"/>
    <property type="evidence" value="ECO:0007669"/>
    <property type="project" value="InterPro"/>
</dbReference>
<feature type="signal peptide" evidence="1">
    <location>
        <begin position="1"/>
        <end position="20"/>
    </location>
</feature>
<proteinExistence type="predicted"/>
<name>A0A8K0GKE0_IGNLU</name>
<dbReference type="InterPro" id="IPR017946">
    <property type="entry name" value="PLC-like_Pdiesterase_TIM-brl"/>
</dbReference>
<dbReference type="Proteomes" id="UP000801492">
    <property type="component" value="Unassembled WGS sequence"/>
</dbReference>
<dbReference type="InterPro" id="IPR051057">
    <property type="entry name" value="PI-PLC_domain"/>
</dbReference>
<dbReference type="AlphaFoldDB" id="A0A8K0GKE0"/>
<sequence length="425" mass="49465">MRVKCEGVLFIVLLVQAVWSQNNYHNTDLGKCGKVHLTISSLEGTYLELNWVTRCDHPDDMRPDEIALYDRNPLDRNEAIPARVRISARKYPEGYYRTKVKFGEPWLPGNWEYRENLMRTDPGQHCFPYWIASFRSNVIIDSQCLKISPTWMSDNSERLGMQRIGSLFIPGTHNSGSSQTVAFLQNYVMNQDRNVWTQLVFGIRYLDFRVGYYENDGFFINHDVVRISKLIPVLREVRRFVELAPKEIVVLDFHRFPYPSKFSAAMHERLVAVLSEELGDLALHSTGIQSGRGPTLNEIWARNKSLIICYGNKEIARDYEWLWNPIQQFWGNKRNVADLKVFLDSAIRDHKTILNPMWALMAELTPQTLDVIFRTNNLRKLADNVNRQVTKWFRDEWLSNVNIVATDFFLGNDIINVAIDRNVNG</sequence>
<dbReference type="EMBL" id="VTPC01000659">
    <property type="protein sequence ID" value="KAF2904872.1"/>
    <property type="molecule type" value="Genomic_DNA"/>
</dbReference>
<gene>
    <name evidence="2" type="ORF">ILUMI_01305</name>
</gene>
<organism evidence="2 3">
    <name type="scientific">Ignelater luminosus</name>
    <name type="common">Cucubano</name>
    <name type="synonym">Pyrophorus luminosus</name>
    <dbReference type="NCBI Taxonomy" id="2038154"/>
    <lineage>
        <taxon>Eukaryota</taxon>
        <taxon>Metazoa</taxon>
        <taxon>Ecdysozoa</taxon>
        <taxon>Arthropoda</taxon>
        <taxon>Hexapoda</taxon>
        <taxon>Insecta</taxon>
        <taxon>Pterygota</taxon>
        <taxon>Neoptera</taxon>
        <taxon>Endopterygota</taxon>
        <taxon>Coleoptera</taxon>
        <taxon>Polyphaga</taxon>
        <taxon>Elateriformia</taxon>
        <taxon>Elateroidea</taxon>
        <taxon>Elateridae</taxon>
        <taxon>Agrypninae</taxon>
        <taxon>Pyrophorini</taxon>
        <taxon>Ignelater</taxon>
    </lineage>
</organism>
<dbReference type="SUPFAM" id="SSF51695">
    <property type="entry name" value="PLC-like phosphodiesterases"/>
    <property type="match status" value="1"/>
</dbReference>
<protein>
    <submittedName>
        <fullName evidence="2">Uncharacterized protein</fullName>
    </submittedName>
</protein>
<dbReference type="OrthoDB" id="1046782at2759"/>
<keyword evidence="3" id="KW-1185">Reference proteome</keyword>
<accession>A0A8K0GKE0</accession>
<comment type="caution">
    <text evidence="2">The sequence shown here is derived from an EMBL/GenBank/DDBJ whole genome shotgun (WGS) entry which is preliminary data.</text>
</comment>
<dbReference type="Gene3D" id="3.20.20.190">
    <property type="entry name" value="Phosphatidylinositol (PI) phosphodiesterase"/>
    <property type="match status" value="1"/>
</dbReference>
<dbReference type="PANTHER" id="PTHR13593:SF103">
    <property type="entry name" value="RE10370P"/>
    <property type="match status" value="1"/>
</dbReference>
<dbReference type="CDD" id="cd08622">
    <property type="entry name" value="PI-PLCXDc_CG14945_like"/>
    <property type="match status" value="1"/>
</dbReference>
<dbReference type="GO" id="GO:0006629">
    <property type="term" value="P:lipid metabolic process"/>
    <property type="evidence" value="ECO:0007669"/>
    <property type="project" value="InterPro"/>
</dbReference>
<dbReference type="PANTHER" id="PTHR13593">
    <property type="match status" value="1"/>
</dbReference>
<evidence type="ECO:0000256" key="1">
    <source>
        <dbReference type="SAM" id="SignalP"/>
    </source>
</evidence>
<dbReference type="PROSITE" id="PS50007">
    <property type="entry name" value="PIPLC_X_DOMAIN"/>
    <property type="match status" value="1"/>
</dbReference>
<feature type="chain" id="PRO_5035435449" evidence="1">
    <location>
        <begin position="21"/>
        <end position="425"/>
    </location>
</feature>